<organism evidence="1 2">
    <name type="scientific">Bacteroides salyersiae</name>
    <dbReference type="NCBI Taxonomy" id="291644"/>
    <lineage>
        <taxon>Bacteria</taxon>
        <taxon>Pseudomonadati</taxon>
        <taxon>Bacteroidota</taxon>
        <taxon>Bacteroidia</taxon>
        <taxon>Bacteroidales</taxon>
        <taxon>Bacteroidaceae</taxon>
        <taxon>Bacteroides</taxon>
    </lineage>
</organism>
<name>A0A7J4XDA2_9BACE</name>
<protein>
    <recommendedName>
        <fullName evidence="3">Restriction endonuclease</fullName>
    </recommendedName>
</protein>
<comment type="caution">
    <text evidence="1">The sequence shown here is derived from an EMBL/GenBank/DDBJ whole genome shotgun (WGS) entry which is preliminary data.</text>
</comment>
<dbReference type="RefSeq" id="WP_130058696.1">
    <property type="nucleotide sequence ID" value="NZ_JADNPJ010000002.1"/>
</dbReference>
<evidence type="ECO:0000313" key="1">
    <source>
        <dbReference type="EMBL" id="KAA3758207.1"/>
    </source>
</evidence>
<evidence type="ECO:0000313" key="2">
    <source>
        <dbReference type="Proteomes" id="UP000422221"/>
    </source>
</evidence>
<accession>A0A7J4XDA2</accession>
<gene>
    <name evidence="1" type="ORF">F3F73_20935</name>
</gene>
<evidence type="ECO:0008006" key="3">
    <source>
        <dbReference type="Google" id="ProtNLM"/>
    </source>
</evidence>
<sequence>MFKDSLPSYQLPQPNDLSVPPKHEVEQIVSFIDNHIADFPHYYNQNKDSVRENWISNLLVRHFNLCNCENGGYLPYEFSKNPPQASSTRETDIGVYINTRNSKVIPIMEFEAKRFSETSNNQEYVYGERGGIERFKKGEHSKHLKECGMFAYVQSRTIEEWFSKVNGWVIYQSQNSINESIDWTEEEQLAKVSLLGSVEKFASCHKRNISNDTIFLWHYFIDLTP</sequence>
<reference evidence="1 2" key="1">
    <citation type="journal article" date="2019" name="Nat. Med.">
        <title>A library of human gut bacterial isolates paired with longitudinal multiomics data enables mechanistic microbiome research.</title>
        <authorList>
            <person name="Poyet M."/>
            <person name="Groussin M."/>
            <person name="Gibbons S.M."/>
            <person name="Avila-Pacheco J."/>
            <person name="Jiang X."/>
            <person name="Kearney S.M."/>
            <person name="Perrotta A.R."/>
            <person name="Berdy B."/>
            <person name="Zhao S."/>
            <person name="Lieberman T.D."/>
            <person name="Swanson P.K."/>
            <person name="Smith M."/>
            <person name="Roesemann S."/>
            <person name="Alexander J.E."/>
            <person name="Rich S.A."/>
            <person name="Livny J."/>
            <person name="Vlamakis H."/>
            <person name="Clish C."/>
            <person name="Bullock K."/>
            <person name="Deik A."/>
            <person name="Scott J."/>
            <person name="Pierce K.A."/>
            <person name="Xavier R.J."/>
            <person name="Alm E.J."/>
        </authorList>
    </citation>
    <scope>NUCLEOTIDE SEQUENCE [LARGE SCALE GENOMIC DNA]</scope>
    <source>
        <strain evidence="1 2">BIOML-A10</strain>
    </source>
</reference>
<proteinExistence type="predicted"/>
<dbReference type="EMBL" id="VWMK01000028">
    <property type="protein sequence ID" value="KAA3758207.1"/>
    <property type="molecule type" value="Genomic_DNA"/>
</dbReference>
<dbReference type="AlphaFoldDB" id="A0A7J4XDA2"/>
<dbReference type="Proteomes" id="UP000422221">
    <property type="component" value="Unassembled WGS sequence"/>
</dbReference>